<dbReference type="RefSeq" id="WP_368374315.1">
    <property type="nucleotide sequence ID" value="NZ_JBFRYB010000001.1"/>
</dbReference>
<reference evidence="2 3" key="1">
    <citation type="journal article" date="2011" name="Int. J. Syst. Evol. Microbiol.">
        <title>Zhongshania antarctica gen. nov., sp. nov. and Zhongshania guokunii sp. nov., gammaproteobacteria respectively isolated from coastal attached (fast) ice and surface seawater of the Antarctic.</title>
        <authorList>
            <person name="Li H.J."/>
            <person name="Zhang X.Y."/>
            <person name="Chen C.X."/>
            <person name="Zhang Y.J."/>
            <person name="Gao Z.M."/>
            <person name="Yu Y."/>
            <person name="Chen X.L."/>
            <person name="Chen B."/>
            <person name="Zhang Y.Z."/>
        </authorList>
    </citation>
    <scope>NUCLEOTIDE SEQUENCE [LARGE SCALE GENOMIC DNA]</scope>
    <source>
        <strain evidence="2 3">R06B22</strain>
    </source>
</reference>
<protein>
    <recommendedName>
        <fullName evidence="4">ABC transporter substrate-binding protein</fullName>
    </recommendedName>
</protein>
<dbReference type="EMBL" id="JBFRYB010000001">
    <property type="protein sequence ID" value="MEX1664190.1"/>
    <property type="molecule type" value="Genomic_DNA"/>
</dbReference>
<dbReference type="Proteomes" id="UP001557484">
    <property type="component" value="Unassembled WGS sequence"/>
</dbReference>
<name>A0ABV3TSD2_9GAMM</name>
<dbReference type="PANTHER" id="PTHR35271:SF1">
    <property type="entry name" value="ABC TRANSPORTER, SUBSTRATE-BINDING LIPOPROTEIN"/>
    <property type="match status" value="1"/>
</dbReference>
<evidence type="ECO:0000313" key="3">
    <source>
        <dbReference type="Proteomes" id="UP001557484"/>
    </source>
</evidence>
<feature type="signal peptide" evidence="1">
    <location>
        <begin position="1"/>
        <end position="22"/>
    </location>
</feature>
<comment type="caution">
    <text evidence="2">The sequence shown here is derived from an EMBL/GenBank/DDBJ whole genome shotgun (WGS) entry which is preliminary data.</text>
</comment>
<feature type="chain" id="PRO_5045257239" description="ABC transporter substrate-binding protein" evidence="1">
    <location>
        <begin position="23"/>
        <end position="293"/>
    </location>
</feature>
<keyword evidence="3" id="KW-1185">Reference proteome</keyword>
<gene>
    <name evidence="2" type="ORF">AB4875_01755</name>
</gene>
<organism evidence="2 3">
    <name type="scientific">Zhongshania arctica</name>
    <dbReference type="NCBI Taxonomy" id="3238302"/>
    <lineage>
        <taxon>Bacteria</taxon>
        <taxon>Pseudomonadati</taxon>
        <taxon>Pseudomonadota</taxon>
        <taxon>Gammaproteobacteria</taxon>
        <taxon>Cellvibrionales</taxon>
        <taxon>Spongiibacteraceae</taxon>
        <taxon>Zhongshania</taxon>
    </lineage>
</organism>
<evidence type="ECO:0008006" key="4">
    <source>
        <dbReference type="Google" id="ProtNLM"/>
    </source>
</evidence>
<dbReference type="InterPro" id="IPR007487">
    <property type="entry name" value="ABC_transpt-TYRBP-like"/>
</dbReference>
<accession>A0ABV3TSD2</accession>
<evidence type="ECO:0000256" key="1">
    <source>
        <dbReference type="SAM" id="SignalP"/>
    </source>
</evidence>
<dbReference type="PANTHER" id="PTHR35271">
    <property type="entry name" value="ABC TRANSPORTER, SUBSTRATE-BINDING LIPOPROTEIN-RELATED"/>
    <property type="match status" value="1"/>
</dbReference>
<evidence type="ECO:0000313" key="2">
    <source>
        <dbReference type="EMBL" id="MEX1664190.1"/>
    </source>
</evidence>
<proteinExistence type="predicted"/>
<keyword evidence="1" id="KW-0732">Signal</keyword>
<sequence length="293" mass="32855">MVKRLYGLAITALILVSTLAFSDDEIIVDLILPVKNNTLNVLSKNIANNPYFTVNSYINTPPEDDAKGDILIIVSEKLLPLLSDNRYKAKFALYVNSLEYLDKDIENTAALFSDQPLFRQVSLIEAIFNGKPIQLGIAYQNKKYEKILDDLSNTFSSMKINIREIDNVNIIRSINKIIQKNDVLLSTAENNIYNSDTIRSILLSSYRHQTLVIGPTEGFVNAGALGTVLSTPDQYTLDIIKMVNQYITTKKLPPSQYPSNFSVKINYSVAESLGLNIPSEEELRMLIPDGEIQ</sequence>
<dbReference type="Gene3D" id="3.40.50.2300">
    <property type="match status" value="1"/>
</dbReference>